<dbReference type="AlphaFoldDB" id="A0A2Z6RUJ5"/>
<dbReference type="InterPro" id="IPR011009">
    <property type="entry name" value="Kinase-like_dom_sf"/>
</dbReference>
<evidence type="ECO:0000313" key="3">
    <source>
        <dbReference type="Proteomes" id="UP000247702"/>
    </source>
</evidence>
<protein>
    <recommendedName>
        <fullName evidence="1">Protein kinase domain-containing protein</fullName>
    </recommendedName>
</protein>
<dbReference type="Pfam" id="PF07714">
    <property type="entry name" value="PK_Tyr_Ser-Thr"/>
    <property type="match status" value="1"/>
</dbReference>
<dbReference type="SUPFAM" id="SSF56112">
    <property type="entry name" value="Protein kinase-like (PK-like)"/>
    <property type="match status" value="1"/>
</dbReference>
<gene>
    <name evidence="2" type="ORF">RclHR1_00700005</name>
</gene>
<name>A0A2Z6RUJ5_9GLOM</name>
<dbReference type="PROSITE" id="PS50011">
    <property type="entry name" value="PROTEIN_KINASE_DOM"/>
    <property type="match status" value="1"/>
</dbReference>
<proteinExistence type="predicted"/>
<evidence type="ECO:0000313" key="2">
    <source>
        <dbReference type="EMBL" id="GBC06706.1"/>
    </source>
</evidence>
<dbReference type="GO" id="GO:0004672">
    <property type="term" value="F:protein kinase activity"/>
    <property type="evidence" value="ECO:0007669"/>
    <property type="project" value="InterPro"/>
</dbReference>
<comment type="caution">
    <text evidence="2">The sequence shown here is derived from an EMBL/GenBank/DDBJ whole genome shotgun (WGS) entry which is preliminary data.</text>
</comment>
<dbReference type="InterPro" id="IPR001245">
    <property type="entry name" value="Ser-Thr/Tyr_kinase_cat_dom"/>
</dbReference>
<dbReference type="Gene3D" id="1.10.10.1010">
    <property type="entry name" value="Intein homing endonuclease, domain IV"/>
    <property type="match status" value="1"/>
</dbReference>
<accession>A0A2Z6RUJ5</accession>
<evidence type="ECO:0000259" key="1">
    <source>
        <dbReference type="PROSITE" id="PS50011"/>
    </source>
</evidence>
<dbReference type="InterPro" id="IPR000719">
    <property type="entry name" value="Prot_kinase_dom"/>
</dbReference>
<reference evidence="2 3" key="1">
    <citation type="submission" date="2017-11" db="EMBL/GenBank/DDBJ databases">
        <title>The genome of Rhizophagus clarus HR1 reveals common genetic basis of auxotrophy among arbuscular mycorrhizal fungi.</title>
        <authorList>
            <person name="Kobayashi Y."/>
        </authorList>
    </citation>
    <scope>NUCLEOTIDE SEQUENCE [LARGE SCALE GENOMIC DNA]</scope>
    <source>
        <strain evidence="2 3">HR1</strain>
    </source>
</reference>
<keyword evidence="3" id="KW-1185">Reference proteome</keyword>
<organism evidence="2 3">
    <name type="scientific">Rhizophagus clarus</name>
    <dbReference type="NCBI Taxonomy" id="94130"/>
    <lineage>
        <taxon>Eukaryota</taxon>
        <taxon>Fungi</taxon>
        <taxon>Fungi incertae sedis</taxon>
        <taxon>Mucoromycota</taxon>
        <taxon>Glomeromycotina</taxon>
        <taxon>Glomeromycetes</taxon>
        <taxon>Glomerales</taxon>
        <taxon>Glomeraceae</taxon>
        <taxon>Rhizophagus</taxon>
    </lineage>
</organism>
<dbReference type="EMBL" id="BEXD01004093">
    <property type="protein sequence ID" value="GBC06706.1"/>
    <property type="molecule type" value="Genomic_DNA"/>
</dbReference>
<sequence length="198" mass="23937">MDLCEKCNRENTLYEWCKECNVKHFRQNFENWSSGNFEIDKFIQDTQLSTDAFYTILEWIPYDRFYNIKHISNGSFSKVYRANWIDGYIRDWDNKNQNWTRVESNKLVALKSLNNSNNVTLEFINEIMFHYKMIRNNNNNISITQFYGITQDPETKNSMMVLDYAENESLRNYLDNNYNILSWNNKDSNFMEYCTRAL</sequence>
<feature type="domain" description="Protein kinase" evidence="1">
    <location>
        <begin position="65"/>
        <end position="198"/>
    </location>
</feature>
<dbReference type="Proteomes" id="UP000247702">
    <property type="component" value="Unassembled WGS sequence"/>
</dbReference>
<dbReference type="GO" id="GO:0005524">
    <property type="term" value="F:ATP binding"/>
    <property type="evidence" value="ECO:0007669"/>
    <property type="project" value="InterPro"/>
</dbReference>